<evidence type="ECO:0000259" key="8">
    <source>
        <dbReference type="Pfam" id="PF05140"/>
    </source>
</evidence>
<comment type="subcellular location">
    <subcellularLocation>
        <location evidence="1">Membrane</location>
        <topology evidence="1">Multi-pass membrane protein</topology>
    </subcellularLocation>
</comment>
<evidence type="ECO:0000256" key="4">
    <source>
        <dbReference type="ARBA" id="ARBA00022989"/>
    </source>
</evidence>
<feature type="domain" description="ResB-like" evidence="8">
    <location>
        <begin position="2"/>
        <end position="315"/>
    </location>
</feature>
<protein>
    <recommendedName>
        <fullName evidence="8">ResB-like domain-containing protein</fullName>
    </recommendedName>
</protein>
<evidence type="ECO:0000313" key="10">
    <source>
        <dbReference type="Proteomes" id="UP001321475"/>
    </source>
</evidence>
<dbReference type="EMBL" id="AP027729">
    <property type="protein sequence ID" value="BDZ41301.1"/>
    <property type="molecule type" value="Genomic_DNA"/>
</dbReference>
<accession>A0ABM8G098</accession>
<evidence type="ECO:0000256" key="5">
    <source>
        <dbReference type="ARBA" id="ARBA00023136"/>
    </source>
</evidence>
<dbReference type="InterPro" id="IPR023494">
    <property type="entry name" value="Cyt_c_bgen_Ccs1/CcsB/ResB"/>
</dbReference>
<name>A0ABM8G098_9CELL</name>
<evidence type="ECO:0000256" key="7">
    <source>
        <dbReference type="SAM" id="Phobius"/>
    </source>
</evidence>
<proteinExistence type="predicted"/>
<organism evidence="9 10">
    <name type="scientific">Paraoerskovia sediminicola</name>
    <dbReference type="NCBI Taxonomy" id="1138587"/>
    <lineage>
        <taxon>Bacteria</taxon>
        <taxon>Bacillati</taxon>
        <taxon>Actinomycetota</taxon>
        <taxon>Actinomycetes</taxon>
        <taxon>Micrococcales</taxon>
        <taxon>Cellulomonadaceae</taxon>
        <taxon>Paraoerskovia</taxon>
    </lineage>
</organism>
<feature type="region of interest" description="Disordered" evidence="6">
    <location>
        <begin position="324"/>
        <end position="366"/>
    </location>
</feature>
<dbReference type="Pfam" id="PF05140">
    <property type="entry name" value="ResB"/>
    <property type="match status" value="1"/>
</dbReference>
<keyword evidence="5 7" id="KW-0472">Membrane</keyword>
<feature type="compositionally biased region" description="Basic and acidic residues" evidence="6">
    <location>
        <begin position="338"/>
        <end position="366"/>
    </location>
</feature>
<sequence>MSVATGQLLHYRGQAIITEGRGFANSVVDYDSFENGALFRPSTLVPFTMTLDSFESQFTAGAQARDFTANVTVTDPDGTSSAETIKVNHPLTAGGAKVYLQGNGYAPQVTVTDADGEVAFAGAVPFIPEDDVYTSRGVIKVPDVSPGLDQIGLVGYLLPTAEITDDGALSLFPQPFNPRLVLDVWSGDLGLDEGAPQNVYRLDTDDMTAAVDEDGERVTLVVAPGETVDLPDGMGTLTFEELPRFVGLDLRYDPALAWILTFALAALGGLVLSLFMPRRRVWLRVTPTTDGSGRTVISVAGLARHDDAGLQGEVDALVAAIPGVAASGDPSGAGSTGPRRDASRRSENPGTENRPDSTTEREKAEG</sequence>
<dbReference type="PANTHER" id="PTHR31566">
    <property type="entry name" value="CYTOCHROME C BIOGENESIS PROTEIN CCS1, CHLOROPLASTIC"/>
    <property type="match status" value="1"/>
</dbReference>
<dbReference type="Proteomes" id="UP001321475">
    <property type="component" value="Chromosome"/>
</dbReference>
<evidence type="ECO:0000256" key="2">
    <source>
        <dbReference type="ARBA" id="ARBA00022692"/>
    </source>
</evidence>
<evidence type="ECO:0000256" key="3">
    <source>
        <dbReference type="ARBA" id="ARBA00022748"/>
    </source>
</evidence>
<keyword evidence="3" id="KW-0201">Cytochrome c-type biogenesis</keyword>
<reference evidence="10" key="1">
    <citation type="journal article" date="2019" name="Int. J. Syst. Evol. Microbiol.">
        <title>The Global Catalogue of Microorganisms (GCM) 10K type strain sequencing project: providing services to taxonomists for standard genome sequencing and annotation.</title>
        <authorList>
            <consortium name="The Broad Institute Genomics Platform"/>
            <consortium name="The Broad Institute Genome Sequencing Center for Infectious Disease"/>
            <person name="Wu L."/>
            <person name="Ma J."/>
        </authorList>
    </citation>
    <scope>NUCLEOTIDE SEQUENCE [LARGE SCALE GENOMIC DNA]</scope>
    <source>
        <strain evidence="10">NBRC 108565</strain>
    </source>
</reference>
<keyword evidence="10" id="KW-1185">Reference proteome</keyword>
<dbReference type="PANTHER" id="PTHR31566:SF0">
    <property type="entry name" value="CYTOCHROME C BIOGENESIS PROTEIN CCS1, CHLOROPLASTIC"/>
    <property type="match status" value="1"/>
</dbReference>
<evidence type="ECO:0000313" key="9">
    <source>
        <dbReference type="EMBL" id="BDZ41301.1"/>
    </source>
</evidence>
<keyword evidence="4 7" id="KW-1133">Transmembrane helix</keyword>
<dbReference type="InterPro" id="IPR007816">
    <property type="entry name" value="ResB-like_domain"/>
</dbReference>
<feature type="transmembrane region" description="Helical" evidence="7">
    <location>
        <begin position="255"/>
        <end position="275"/>
    </location>
</feature>
<evidence type="ECO:0000256" key="6">
    <source>
        <dbReference type="SAM" id="MobiDB-lite"/>
    </source>
</evidence>
<keyword evidence="2 7" id="KW-0812">Transmembrane</keyword>
<evidence type="ECO:0000256" key="1">
    <source>
        <dbReference type="ARBA" id="ARBA00004141"/>
    </source>
</evidence>
<gene>
    <name evidence="9" type="ORF">GCM10025865_06000</name>
</gene>